<dbReference type="PANTHER" id="PTHR33841">
    <property type="entry name" value="DNA METHYLTRANSFERASE YEEA-RELATED"/>
    <property type="match status" value="1"/>
</dbReference>
<keyword evidence="3" id="KW-0808">Transferase</keyword>
<evidence type="ECO:0000256" key="4">
    <source>
        <dbReference type="ARBA" id="ARBA00047942"/>
    </source>
</evidence>
<evidence type="ECO:0000259" key="5">
    <source>
        <dbReference type="Pfam" id="PF02384"/>
    </source>
</evidence>
<evidence type="ECO:0000313" key="8">
    <source>
        <dbReference type="Proteomes" id="UP000239589"/>
    </source>
</evidence>
<evidence type="ECO:0000256" key="1">
    <source>
        <dbReference type="ARBA" id="ARBA00011900"/>
    </source>
</evidence>
<feature type="domain" description="Type ISP restriction-modification enzyme LLaBIII C-terminal specificity" evidence="6">
    <location>
        <begin position="677"/>
        <end position="1050"/>
    </location>
</feature>
<dbReference type="EC" id="2.1.1.72" evidence="1"/>
<evidence type="ECO:0000313" key="7">
    <source>
        <dbReference type="EMBL" id="PPJ62178.1"/>
    </source>
</evidence>
<dbReference type="RefSeq" id="WP_104388936.1">
    <property type="nucleotide sequence ID" value="NZ_PGEM01000137.1"/>
</dbReference>
<dbReference type="GO" id="GO:0008170">
    <property type="term" value="F:N-methyltransferase activity"/>
    <property type="evidence" value="ECO:0007669"/>
    <property type="project" value="InterPro"/>
</dbReference>
<comment type="catalytic activity">
    <reaction evidence="4">
        <text>a 2'-deoxyadenosine in DNA + S-adenosyl-L-methionine = an N(6)-methyl-2'-deoxyadenosine in DNA + S-adenosyl-L-homocysteine + H(+)</text>
        <dbReference type="Rhea" id="RHEA:15197"/>
        <dbReference type="Rhea" id="RHEA-COMP:12418"/>
        <dbReference type="Rhea" id="RHEA-COMP:12419"/>
        <dbReference type="ChEBI" id="CHEBI:15378"/>
        <dbReference type="ChEBI" id="CHEBI:57856"/>
        <dbReference type="ChEBI" id="CHEBI:59789"/>
        <dbReference type="ChEBI" id="CHEBI:90615"/>
        <dbReference type="ChEBI" id="CHEBI:90616"/>
        <dbReference type="EC" id="2.1.1.72"/>
    </reaction>
</comment>
<proteinExistence type="predicted"/>
<dbReference type="GO" id="GO:0032259">
    <property type="term" value="P:methylation"/>
    <property type="evidence" value="ECO:0007669"/>
    <property type="project" value="UniProtKB-KW"/>
</dbReference>
<dbReference type="GO" id="GO:0003677">
    <property type="term" value="F:DNA binding"/>
    <property type="evidence" value="ECO:0007669"/>
    <property type="project" value="InterPro"/>
</dbReference>
<dbReference type="InterPro" id="IPR041635">
    <property type="entry name" value="Type_ISP_LLaBIII_C"/>
</dbReference>
<protein>
    <recommendedName>
        <fullName evidence="1">site-specific DNA-methyltransferase (adenine-specific)</fullName>
        <ecNumber evidence="1">2.1.1.72</ecNumber>
    </recommendedName>
</protein>
<organism evidence="7 8">
    <name type="scientific">Cuspidothrix issatschenkoi CHARLIE-1</name>
    <dbReference type="NCBI Taxonomy" id="2052836"/>
    <lineage>
        <taxon>Bacteria</taxon>
        <taxon>Bacillati</taxon>
        <taxon>Cyanobacteriota</taxon>
        <taxon>Cyanophyceae</taxon>
        <taxon>Nostocales</taxon>
        <taxon>Aphanizomenonaceae</taxon>
        <taxon>Cuspidothrix</taxon>
    </lineage>
</organism>
<dbReference type="OrthoDB" id="9758243at2"/>
<dbReference type="Pfam" id="PF02384">
    <property type="entry name" value="N6_Mtase"/>
    <property type="match status" value="1"/>
</dbReference>
<dbReference type="GO" id="GO:0009007">
    <property type="term" value="F:site-specific DNA-methyltransferase (adenine-specific) activity"/>
    <property type="evidence" value="ECO:0007669"/>
    <property type="project" value="UniProtKB-EC"/>
</dbReference>
<dbReference type="EMBL" id="PGEM01000137">
    <property type="protein sequence ID" value="PPJ62178.1"/>
    <property type="molecule type" value="Genomic_DNA"/>
</dbReference>
<keyword evidence="2 7" id="KW-0489">Methyltransferase</keyword>
<evidence type="ECO:0000256" key="2">
    <source>
        <dbReference type="ARBA" id="ARBA00022603"/>
    </source>
</evidence>
<dbReference type="PANTHER" id="PTHR33841:SF1">
    <property type="entry name" value="DNA METHYLTRANSFERASE A"/>
    <property type="match status" value="1"/>
</dbReference>
<evidence type="ECO:0000259" key="6">
    <source>
        <dbReference type="Pfam" id="PF18135"/>
    </source>
</evidence>
<dbReference type="Gene3D" id="3.40.50.150">
    <property type="entry name" value="Vaccinia Virus protein VP39"/>
    <property type="match status" value="1"/>
</dbReference>
<dbReference type="Pfam" id="PF18135">
    <property type="entry name" value="Type_ISP_C"/>
    <property type="match status" value="1"/>
</dbReference>
<sequence length="1062" mass="122229">MNFTNYLQQLQTDLEKGSERTHYPTLKNLIDNGIMGIKSTVEETGNQAGIPDFTVRKNNQLLGYIEAKKIGENLDKIEKTEQLQRYLESSIGENLILTNYLQFHWYVDGKLQLKATLATIENNQIIAVSDISTTEELINAFFNKQEKTINNYYELAQEMASVTKAIRYSINEALKTEQQTGELTELKLLFQDLLLPDLDNNNFADMYAQTIAYGLFTARVGHCETKTTYQFNRENVSIYISDKIPFLQGLFSTVISTNIISKINWTIDILIELLAKIDMVNILQNFGQETRKQDPVVHFYETFLAAYEASLRKSRGVYYTPEPVVSFIVKAVNDILENDFSLDDGLGSKNVTILDPATGTGTFLFTVIKQIYNHFEKYGIKTCNELFRDKQVLKRLYGFELLMTPYTIAHLKLGILLEKLGYRFQEKERLNIFLTNALNEGVKKSELLLGQYISAEANQAAAIKTEIPIHVVLGNPPYSGHSENKNEWIEGLVKDYYQIDGLSLDEKNSKWLQDDYVKFIRFGQWRIDQTGVGILAFVTNHGYLDNPTFRGMRQNLLQSFNRIYIVNLHGNAKKKEVSPDGTPDQNVFDIQQGVSILIAVKDIPESKIIFKQQHQPENGIFYYDLWGSRDHKYQLLQELTMKTVEWEKINPVSPFYLFTPHNTELLAEYNQGWKITDIMPVNSVGIVTARDALTIQKTPEDVETIVNDFAFLPPETAREKYDLGKDTRDWQVALAQDDIKKSRVKKKVKGKATKNLIIDHELIQPILYRPFDIRYTYYTGKSRGFICMPRNEVMKNMILGDNLGLITVRQQSQSGEWYLIGVSQYIIESCPISNKTKEINYLFPLYIYPENETTQERKPNFSSEFITAINAKLGYIPTPENILYYIYAVFHSPKYRERYSQFLKIDFPCLPLTSNHELFNQLVTKGEILVNLHLMKNIPPTPITKSETSTTANLPLFNGEERGAIHYQGDGKNQITQIKYNPNKRQIAINQDCYFSGISQTVWEFKIGGYQVLDKWLKDRKSANGYLSDVEITHYQHIIIILTETIKIMTEIDGIIPQFPVI</sequence>
<dbReference type="InterPro" id="IPR050953">
    <property type="entry name" value="N4_N6_ade-DNA_methylase"/>
</dbReference>
<dbReference type="InterPro" id="IPR003356">
    <property type="entry name" value="DNA_methylase_A-5"/>
</dbReference>
<gene>
    <name evidence="7" type="ORF">CUN59_16900</name>
</gene>
<dbReference type="PRINTS" id="PR00507">
    <property type="entry name" value="N12N6MTFRASE"/>
</dbReference>
<dbReference type="Proteomes" id="UP000239589">
    <property type="component" value="Unassembled WGS sequence"/>
</dbReference>
<keyword evidence="8" id="KW-1185">Reference proteome</keyword>
<name>A0A2S6CR05_9CYAN</name>
<dbReference type="SUPFAM" id="SSF53335">
    <property type="entry name" value="S-adenosyl-L-methionine-dependent methyltransferases"/>
    <property type="match status" value="1"/>
</dbReference>
<dbReference type="AlphaFoldDB" id="A0A2S6CR05"/>
<reference evidence="7 8" key="1">
    <citation type="submission" date="2018-02" db="EMBL/GenBank/DDBJ databases">
        <title>Discovery of a pederin family compound in a non-symbiotic bloom-forming cyanobacterium.</title>
        <authorList>
            <person name="Kust A."/>
            <person name="Mares J."/>
            <person name="Jokela J."/>
            <person name="Urajova P."/>
            <person name="Hajek J."/>
            <person name="Saurav K."/>
            <person name="Voracova K."/>
            <person name="Fewer D.P."/>
            <person name="Haapaniemi E."/>
            <person name="Permi P."/>
            <person name="Rehakova K."/>
            <person name="Sivonen K."/>
            <person name="Hrouzek P."/>
        </authorList>
    </citation>
    <scope>NUCLEOTIDE SEQUENCE [LARGE SCALE GENOMIC DNA]</scope>
    <source>
        <strain evidence="7 8">CHARLIE-1</strain>
    </source>
</reference>
<comment type="caution">
    <text evidence="7">The sequence shown here is derived from an EMBL/GenBank/DDBJ whole genome shotgun (WGS) entry which is preliminary data.</text>
</comment>
<dbReference type="InterPro" id="IPR029063">
    <property type="entry name" value="SAM-dependent_MTases_sf"/>
</dbReference>
<accession>A0A2S6CR05</accession>
<feature type="domain" description="DNA methylase adenine-specific" evidence="5">
    <location>
        <begin position="293"/>
        <end position="486"/>
    </location>
</feature>
<evidence type="ECO:0000256" key="3">
    <source>
        <dbReference type="ARBA" id="ARBA00022679"/>
    </source>
</evidence>